<dbReference type="GO" id="GO:0009986">
    <property type="term" value="C:cell surface"/>
    <property type="evidence" value="ECO:0007669"/>
    <property type="project" value="TreeGrafter"/>
</dbReference>
<feature type="non-terminal residue" evidence="6">
    <location>
        <position position="1"/>
    </location>
</feature>
<keyword evidence="1" id="KW-0732">Signal</keyword>
<evidence type="ECO:0000256" key="3">
    <source>
        <dbReference type="PROSITE-ProRule" id="PRU00076"/>
    </source>
</evidence>
<feature type="disulfide bond" evidence="3">
    <location>
        <begin position="751"/>
        <end position="760"/>
    </location>
</feature>
<sequence>VTTAQMFADVDYPCNPKWHTELNQHYRNTGFDTRPEDIPVCDNSLKKATECPGSNTCGTSTPVWMNGSHPQVNGECCQRKYDITNYELGADQGCCDYQDDLFVKNCGKFYVYYLSPTYNCPSSYCAGTAKRCPVDKWSNTSLEPCRDLAPVLTTPPVVKGPNVGPNQTVDYQCQIQFGPDDPDQVFQVVWTFNNVTDPSIKPDILIGSQKVATLSGDVLQKHLDTEVGCQHVNLTGPYLRGNQSFDFECDVNTTTQDGNQHIEVVWTFDGQQDPEVEPQVITGGTPTAKLDGSAIQGHFNSHIGCQARLIYQGHSMKSEFRQSNTLFAGIQVDPSKLDISDSEGQKTFTVTSTIPVVCDQVKDCCVTFSMEVDKSTDHFVIWFQVTVVPSRNSISGGTREAVLSFTDVAASGTGPYIDVFNSSRPDPVQILVRLEAGFRCSITGDPHFQGFDLKIYDLYQTGDYVVYKVKDRDFQVQIRSWPCWAVTCVCGVAVRERNDILLPSGSEIKIDIYGTYMNVYIQTPAYDKNKASGVCGTNDGNPGRVAGAASLFVTSPEQVPEKPTEEYCSCPAGSQERSAGSCSPRQHIQESDLSSDSGAQTHKTTLTHDCYSQLEAAWGKHNISSHNRQHCVNVKQWPNDKGITESKAKEMCSSAIEKSQLYQQCKDIDSLVDSAMAECLGDVLDGGTNETLPAVTSSFTSKCQMTAASNSKNYQQGSDGGMALDKQFSDHVCSDECTDHGRCAENGTCVCQDGWQGETCQIQSGKGPQITWTSGSPWCDVKQKSCQHFQFDKSNVNIHDKLKCRVQPVDSQGNTTGPPTVMDAEGDFTTRVVCPLPVTPHSIQNYTVSVTSDGTVYGNELPVYMFDSLCLNCSDVGCSSKNTGCHINNTCHNNGDSNNDDRHLVCDTSRNVTDWSPATEADRTDYKTVSELP</sequence>
<feature type="disulfide bond" evidence="3">
    <location>
        <begin position="733"/>
        <end position="743"/>
    </location>
</feature>
<evidence type="ECO:0000256" key="2">
    <source>
        <dbReference type="ARBA" id="ARBA00023157"/>
    </source>
</evidence>
<dbReference type="AlphaFoldDB" id="A0A8S3YUU3"/>
<feature type="compositionally biased region" description="Polar residues" evidence="4">
    <location>
        <begin position="575"/>
        <end position="599"/>
    </location>
</feature>
<dbReference type="Proteomes" id="UP000678393">
    <property type="component" value="Unassembled WGS sequence"/>
</dbReference>
<reference evidence="6" key="1">
    <citation type="submission" date="2021-04" db="EMBL/GenBank/DDBJ databases">
        <authorList>
            <consortium name="Molecular Ecology Group"/>
        </authorList>
    </citation>
    <scope>NUCLEOTIDE SEQUENCE</scope>
</reference>
<evidence type="ECO:0000256" key="4">
    <source>
        <dbReference type="SAM" id="MobiDB-lite"/>
    </source>
</evidence>
<dbReference type="PROSITE" id="PS50026">
    <property type="entry name" value="EGF_3"/>
    <property type="match status" value="1"/>
</dbReference>
<feature type="region of interest" description="Disordered" evidence="4">
    <location>
        <begin position="556"/>
        <end position="599"/>
    </location>
</feature>
<dbReference type="PROSITE" id="PS00022">
    <property type="entry name" value="EGF_1"/>
    <property type="match status" value="1"/>
</dbReference>
<name>A0A8S3YUU3_9EUPU</name>
<dbReference type="OrthoDB" id="6133537at2759"/>
<dbReference type="InterPro" id="IPR000742">
    <property type="entry name" value="EGF"/>
</dbReference>
<evidence type="ECO:0000313" key="7">
    <source>
        <dbReference type="Proteomes" id="UP000678393"/>
    </source>
</evidence>
<keyword evidence="3" id="KW-0245">EGF-like domain</keyword>
<dbReference type="GO" id="GO:0005576">
    <property type="term" value="C:extracellular region"/>
    <property type="evidence" value="ECO:0007669"/>
    <property type="project" value="TreeGrafter"/>
</dbReference>
<gene>
    <name evidence="6" type="ORF">CUNI_LOCUS5536</name>
</gene>
<feature type="non-terminal residue" evidence="6">
    <location>
        <position position="933"/>
    </location>
</feature>
<dbReference type="PANTHER" id="PTHR14949">
    <property type="entry name" value="EGF-LIKE-DOMAIN, MULTIPLE 7, 8"/>
    <property type="match status" value="1"/>
</dbReference>
<evidence type="ECO:0000313" key="6">
    <source>
        <dbReference type="EMBL" id="CAG5119978.1"/>
    </source>
</evidence>
<keyword evidence="7" id="KW-1185">Reference proteome</keyword>
<comment type="caution">
    <text evidence="3">Lacks conserved residue(s) required for the propagation of feature annotation.</text>
</comment>
<dbReference type="InterPro" id="IPR058727">
    <property type="entry name" value="Helical_Vwde"/>
</dbReference>
<organism evidence="6 7">
    <name type="scientific">Candidula unifasciata</name>
    <dbReference type="NCBI Taxonomy" id="100452"/>
    <lineage>
        <taxon>Eukaryota</taxon>
        <taxon>Metazoa</taxon>
        <taxon>Spiralia</taxon>
        <taxon>Lophotrochozoa</taxon>
        <taxon>Mollusca</taxon>
        <taxon>Gastropoda</taxon>
        <taxon>Heterobranchia</taxon>
        <taxon>Euthyneura</taxon>
        <taxon>Panpulmonata</taxon>
        <taxon>Eupulmonata</taxon>
        <taxon>Stylommatophora</taxon>
        <taxon>Helicina</taxon>
        <taxon>Helicoidea</taxon>
        <taxon>Geomitridae</taxon>
        <taxon>Candidula</taxon>
    </lineage>
</organism>
<comment type="caution">
    <text evidence="6">The sequence shown here is derived from an EMBL/GenBank/DDBJ whole genome shotgun (WGS) entry which is preliminary data.</text>
</comment>
<proteinExistence type="predicted"/>
<dbReference type="Pfam" id="PF23106">
    <property type="entry name" value="EGF_Teneurin"/>
    <property type="match status" value="1"/>
</dbReference>
<accession>A0A8S3YUU3</accession>
<keyword evidence="2 3" id="KW-1015">Disulfide bond</keyword>
<dbReference type="PANTHER" id="PTHR14949:SF54">
    <property type="entry name" value="VWFD DOMAIN-CONTAINING PROTEIN"/>
    <property type="match status" value="1"/>
</dbReference>
<dbReference type="Pfam" id="PF26129">
    <property type="entry name" value="Vwde"/>
    <property type="match status" value="1"/>
</dbReference>
<dbReference type="InterPro" id="IPR050969">
    <property type="entry name" value="Dev_Signal_Modulators"/>
</dbReference>
<dbReference type="Gene3D" id="2.60.120.260">
    <property type="entry name" value="Galactose-binding domain-like"/>
    <property type="match status" value="1"/>
</dbReference>
<dbReference type="PROSITE" id="PS01186">
    <property type="entry name" value="EGF_2"/>
    <property type="match status" value="1"/>
</dbReference>
<dbReference type="EMBL" id="CAJHNH020000805">
    <property type="protein sequence ID" value="CAG5119978.1"/>
    <property type="molecule type" value="Genomic_DNA"/>
</dbReference>
<evidence type="ECO:0000256" key="1">
    <source>
        <dbReference type="ARBA" id="ARBA00022729"/>
    </source>
</evidence>
<protein>
    <recommendedName>
        <fullName evidence="5">EGF-like domain-containing protein</fullName>
    </recommendedName>
</protein>
<dbReference type="GO" id="GO:0005102">
    <property type="term" value="F:signaling receptor binding"/>
    <property type="evidence" value="ECO:0007669"/>
    <property type="project" value="TreeGrafter"/>
</dbReference>
<feature type="domain" description="EGF-like" evidence="5">
    <location>
        <begin position="729"/>
        <end position="761"/>
    </location>
</feature>
<evidence type="ECO:0000259" key="5">
    <source>
        <dbReference type="PROSITE" id="PS50026"/>
    </source>
</evidence>